<protein>
    <submittedName>
        <fullName evidence="1">Uncharacterized protein</fullName>
    </submittedName>
</protein>
<evidence type="ECO:0000313" key="1">
    <source>
        <dbReference type="EMBL" id="GBP48950.1"/>
    </source>
</evidence>
<dbReference type="Proteomes" id="UP000299102">
    <property type="component" value="Unassembled WGS sequence"/>
</dbReference>
<accession>A0A4C1WDG4</accession>
<keyword evidence="2" id="KW-1185">Reference proteome</keyword>
<reference evidence="1 2" key="1">
    <citation type="journal article" date="2019" name="Commun. Biol.">
        <title>The bagworm genome reveals a unique fibroin gene that provides high tensile strength.</title>
        <authorList>
            <person name="Kono N."/>
            <person name="Nakamura H."/>
            <person name="Ohtoshi R."/>
            <person name="Tomita M."/>
            <person name="Numata K."/>
            <person name="Arakawa K."/>
        </authorList>
    </citation>
    <scope>NUCLEOTIDE SEQUENCE [LARGE SCALE GENOMIC DNA]</scope>
</reference>
<dbReference type="EMBL" id="BGZK01000534">
    <property type="protein sequence ID" value="GBP48950.1"/>
    <property type="molecule type" value="Genomic_DNA"/>
</dbReference>
<sequence length="111" mass="13101">MTREPFTSTTATPLAMYDLILIRNRPTEKDNRKMFSIRVNILRHLKINSFSEARRRVRSRNGGVTRRAKRFGKRDAAPRTIYSTPLCLLLNPSKIIFTQYFFSKSPLRFDY</sequence>
<comment type="caution">
    <text evidence="1">The sequence shown here is derived from an EMBL/GenBank/DDBJ whole genome shotgun (WGS) entry which is preliminary data.</text>
</comment>
<proteinExistence type="predicted"/>
<evidence type="ECO:0000313" key="2">
    <source>
        <dbReference type="Proteomes" id="UP000299102"/>
    </source>
</evidence>
<gene>
    <name evidence="1" type="ORF">EVAR_32285_1</name>
</gene>
<dbReference type="AlphaFoldDB" id="A0A4C1WDG4"/>
<organism evidence="1 2">
    <name type="scientific">Eumeta variegata</name>
    <name type="common">Bagworm moth</name>
    <name type="synonym">Eumeta japonica</name>
    <dbReference type="NCBI Taxonomy" id="151549"/>
    <lineage>
        <taxon>Eukaryota</taxon>
        <taxon>Metazoa</taxon>
        <taxon>Ecdysozoa</taxon>
        <taxon>Arthropoda</taxon>
        <taxon>Hexapoda</taxon>
        <taxon>Insecta</taxon>
        <taxon>Pterygota</taxon>
        <taxon>Neoptera</taxon>
        <taxon>Endopterygota</taxon>
        <taxon>Lepidoptera</taxon>
        <taxon>Glossata</taxon>
        <taxon>Ditrysia</taxon>
        <taxon>Tineoidea</taxon>
        <taxon>Psychidae</taxon>
        <taxon>Oiketicinae</taxon>
        <taxon>Eumeta</taxon>
    </lineage>
</organism>
<name>A0A4C1WDG4_EUMVA</name>